<dbReference type="KEGG" id="aplc:110974593"/>
<proteinExistence type="inferred from homology"/>
<evidence type="ECO:0000313" key="16">
    <source>
        <dbReference type="RefSeq" id="XP_022082045.1"/>
    </source>
</evidence>
<keyword evidence="5" id="KW-0479">Metal-binding</keyword>
<dbReference type="RefSeq" id="XP_022082045.1">
    <property type="nucleotide sequence ID" value="XM_022226353.1"/>
</dbReference>
<evidence type="ECO:0000313" key="11">
    <source>
        <dbReference type="RefSeq" id="XP_022082040.1"/>
    </source>
</evidence>
<dbReference type="InterPro" id="IPR029309">
    <property type="entry name" value="CaRF"/>
</dbReference>
<organism evidence="10 13">
    <name type="scientific">Acanthaster planci</name>
    <name type="common">Crown-of-thorns starfish</name>
    <dbReference type="NCBI Taxonomy" id="133434"/>
    <lineage>
        <taxon>Eukaryota</taxon>
        <taxon>Metazoa</taxon>
        <taxon>Echinodermata</taxon>
        <taxon>Eleutherozoa</taxon>
        <taxon>Asterozoa</taxon>
        <taxon>Asteroidea</taxon>
        <taxon>Valvatacea</taxon>
        <taxon>Valvatida</taxon>
        <taxon>Acanthasteridae</taxon>
        <taxon>Acanthaster</taxon>
    </lineage>
</organism>
<feature type="region of interest" description="Disordered" evidence="9">
    <location>
        <begin position="108"/>
        <end position="128"/>
    </location>
</feature>
<dbReference type="AlphaFoldDB" id="A0A8B7XPE7"/>
<dbReference type="CDD" id="cd07717">
    <property type="entry name" value="RNaseZ_ZiPD-like_MBL-fold"/>
    <property type="match status" value="1"/>
</dbReference>
<dbReference type="GeneID" id="110974593"/>
<comment type="subunit">
    <text evidence="2">Homodimer.</text>
</comment>
<evidence type="ECO:0000256" key="6">
    <source>
        <dbReference type="ARBA" id="ARBA00022759"/>
    </source>
</evidence>
<keyword evidence="8" id="KW-0862">Zinc</keyword>
<evidence type="ECO:0000313" key="14">
    <source>
        <dbReference type="RefSeq" id="XP_022082043.1"/>
    </source>
</evidence>
<dbReference type="PANTHER" id="PTHR46018">
    <property type="entry name" value="ZINC PHOSPHODIESTERASE ELAC PROTEIN 1"/>
    <property type="match status" value="1"/>
</dbReference>
<comment type="cofactor">
    <cofactor evidence="1">
        <name>Zn(2+)</name>
        <dbReference type="ChEBI" id="CHEBI:29105"/>
    </cofactor>
</comment>
<keyword evidence="3" id="KW-0819">tRNA processing</keyword>
<evidence type="ECO:0000256" key="9">
    <source>
        <dbReference type="SAM" id="MobiDB-lite"/>
    </source>
</evidence>
<dbReference type="InterPro" id="IPR013471">
    <property type="entry name" value="RNase_Z/BN"/>
</dbReference>
<name>A0A8B7XPE7_ACAPL</name>
<reference evidence="11 12" key="1">
    <citation type="submission" date="2025-04" db="UniProtKB">
        <authorList>
            <consortium name="RefSeq"/>
        </authorList>
    </citation>
    <scope>IDENTIFICATION</scope>
</reference>
<keyword evidence="10" id="KW-1185">Reference proteome</keyword>
<dbReference type="RefSeq" id="XP_022082043.1">
    <property type="nucleotide sequence ID" value="XM_022226351.1"/>
</dbReference>
<dbReference type="CTD" id="55520"/>
<dbReference type="OrthoDB" id="527344at2759"/>
<dbReference type="GO" id="GO:0042781">
    <property type="term" value="F:3'-tRNA processing endoribonuclease activity"/>
    <property type="evidence" value="ECO:0007669"/>
    <property type="project" value="TreeGrafter"/>
</dbReference>
<gene>
    <name evidence="11 12 13 14 15 16" type="primary">LOC110974593</name>
</gene>
<dbReference type="HAMAP" id="MF_01818">
    <property type="entry name" value="RNase_Z_BN"/>
    <property type="match status" value="1"/>
</dbReference>
<evidence type="ECO:0000256" key="8">
    <source>
        <dbReference type="ARBA" id="ARBA00022833"/>
    </source>
</evidence>
<evidence type="ECO:0000313" key="12">
    <source>
        <dbReference type="RefSeq" id="XP_022082041.1"/>
    </source>
</evidence>
<dbReference type="RefSeq" id="XP_022082040.1">
    <property type="nucleotide sequence ID" value="XM_022226348.1"/>
</dbReference>
<accession>A0A8B7XPE7</accession>
<dbReference type="PANTHER" id="PTHR46018:SF2">
    <property type="entry name" value="ZINC PHOSPHODIESTERASE ELAC PROTEIN 1"/>
    <property type="match status" value="1"/>
</dbReference>
<evidence type="ECO:0000256" key="5">
    <source>
        <dbReference type="ARBA" id="ARBA00022723"/>
    </source>
</evidence>
<dbReference type="RefSeq" id="XP_022082041.1">
    <property type="nucleotide sequence ID" value="XM_022226349.1"/>
</dbReference>
<dbReference type="RefSeq" id="XP_022082044.1">
    <property type="nucleotide sequence ID" value="XM_022226352.1"/>
</dbReference>
<sequence>MEEVKAIPFYPSTQFADVLDNPRSYFGYASTPEEAEEVIRQYKAHTSTKYVCYKETPGYGHPLKEALKTHRRTIRYKDQTTHGENTTPLPLNGTPFIILGRRWEQCQYGPDRRKPRERPPKRLRKSKKMGCPSQIILRDLFVFPQFKVPLDSRLKRAAKLVSAKIKSQLDSGNVEGERRVYIDLPDPLGHVGHVLGQEIEILSQRKKRKLLAEERAMMDLTFLGTASCFPTPKRGVSSTVFRHDGECWMFDCGEGTQIQIMKSKLKASRITKIFITHLHGDHLFGLPGLLCTMSQDSSIKRIELYGPWGLRKYLRVSLELSRSMFDFTYVVHELIPSADDLPSDWEEWHPDHEADQQCHPQEEMGRSIEMDPEQGCWPLFEDKKLAVKAAPLVHRIPCFGYVIEEKTQVGKLKAGYLKERGIPPGPLYAKIKSGENIVSPSGEIITPIEAIGPSIQGRKIVILGDTKDSSQISRIAYDADILVHEATLNNELVEKCLEAGHSTPAMAAEFARSINAKSLVLFHVSQRFRPLNETAEDGEETVELLLRQATETNYTGQVVIAEDLDTITIHRKVEVLATEMDTEASMKS</sequence>
<evidence type="ECO:0000313" key="13">
    <source>
        <dbReference type="RefSeq" id="XP_022082042.1"/>
    </source>
</evidence>
<dbReference type="NCBIfam" id="NF000801">
    <property type="entry name" value="PRK00055.1-3"/>
    <property type="match status" value="1"/>
</dbReference>
<dbReference type="GO" id="GO:0003700">
    <property type="term" value="F:DNA-binding transcription factor activity"/>
    <property type="evidence" value="ECO:0007669"/>
    <property type="project" value="InterPro"/>
</dbReference>
<protein>
    <submittedName>
        <fullName evidence="11 12">Zinc phosphodiesterase ELAC protein 1-like isoform X1</fullName>
    </submittedName>
</protein>
<evidence type="ECO:0000256" key="1">
    <source>
        <dbReference type="ARBA" id="ARBA00001947"/>
    </source>
</evidence>
<dbReference type="GO" id="GO:0046872">
    <property type="term" value="F:metal ion binding"/>
    <property type="evidence" value="ECO:0007669"/>
    <property type="project" value="UniProtKB-KW"/>
</dbReference>
<dbReference type="InterPro" id="IPR036866">
    <property type="entry name" value="RibonucZ/Hydroxyglut_hydro"/>
</dbReference>
<evidence type="ECO:0000256" key="7">
    <source>
        <dbReference type="ARBA" id="ARBA00022801"/>
    </source>
</evidence>
<evidence type="ECO:0000313" key="10">
    <source>
        <dbReference type="Proteomes" id="UP000694845"/>
    </source>
</evidence>
<keyword evidence="6" id="KW-0255">Endonuclease</keyword>
<keyword evidence="4" id="KW-0540">Nuclease</keyword>
<evidence type="ECO:0000256" key="3">
    <source>
        <dbReference type="ARBA" id="ARBA00022694"/>
    </source>
</evidence>
<evidence type="ECO:0000313" key="15">
    <source>
        <dbReference type="RefSeq" id="XP_022082044.1"/>
    </source>
</evidence>
<evidence type="ECO:0000256" key="4">
    <source>
        <dbReference type="ARBA" id="ARBA00022722"/>
    </source>
</evidence>
<dbReference type="Pfam" id="PF15299">
    <property type="entry name" value="ALS2CR8"/>
    <property type="match status" value="1"/>
</dbReference>
<dbReference type="RefSeq" id="XP_022082042.1">
    <property type="nucleotide sequence ID" value="XM_022226350.1"/>
</dbReference>
<dbReference type="Proteomes" id="UP000694845">
    <property type="component" value="Unplaced"/>
</dbReference>
<feature type="compositionally biased region" description="Basic and acidic residues" evidence="9">
    <location>
        <begin position="110"/>
        <end position="120"/>
    </location>
</feature>
<keyword evidence="7" id="KW-0378">Hydrolase</keyword>
<dbReference type="Pfam" id="PF23023">
    <property type="entry name" value="Anti-Pycsar_Apyc1"/>
    <property type="match status" value="1"/>
</dbReference>
<dbReference type="SUPFAM" id="SSF56281">
    <property type="entry name" value="Metallo-hydrolase/oxidoreductase"/>
    <property type="match status" value="1"/>
</dbReference>
<dbReference type="GO" id="GO:0005634">
    <property type="term" value="C:nucleus"/>
    <property type="evidence" value="ECO:0007669"/>
    <property type="project" value="TreeGrafter"/>
</dbReference>
<dbReference type="Gene3D" id="3.60.15.10">
    <property type="entry name" value="Ribonuclease Z/Hydroxyacylglutathione hydrolase-like"/>
    <property type="match status" value="1"/>
</dbReference>
<evidence type="ECO:0000256" key="2">
    <source>
        <dbReference type="ARBA" id="ARBA00011738"/>
    </source>
</evidence>